<evidence type="ECO:0000313" key="1">
    <source>
        <dbReference type="EMBL" id="KIQ31132.1"/>
    </source>
</evidence>
<organism evidence="1 2">
    <name type="scientific">Variovorax paradoxus</name>
    <dbReference type="NCBI Taxonomy" id="34073"/>
    <lineage>
        <taxon>Bacteria</taxon>
        <taxon>Pseudomonadati</taxon>
        <taxon>Pseudomonadota</taxon>
        <taxon>Betaproteobacteria</taxon>
        <taxon>Burkholderiales</taxon>
        <taxon>Comamonadaceae</taxon>
        <taxon>Variovorax</taxon>
    </lineage>
</organism>
<dbReference type="EMBL" id="JXQQ01000037">
    <property type="protein sequence ID" value="KIQ31132.1"/>
    <property type="molecule type" value="Genomic_DNA"/>
</dbReference>
<evidence type="ECO:0000313" key="2">
    <source>
        <dbReference type="Proteomes" id="UP000032067"/>
    </source>
</evidence>
<comment type="caution">
    <text evidence="1">The sequence shown here is derived from an EMBL/GenBank/DDBJ whole genome shotgun (WGS) entry which is preliminary data.</text>
</comment>
<reference evidence="1 2" key="1">
    <citation type="submission" date="2014-12" db="EMBL/GenBank/DDBJ databases">
        <title>16Stimator: statistical estimation of ribosomal gene copy numbers from draft genome assemblies.</title>
        <authorList>
            <person name="Perisin M.A."/>
            <person name="Vetter M."/>
            <person name="Gilbert J.A."/>
            <person name="Bergelson J."/>
        </authorList>
    </citation>
    <scope>NUCLEOTIDE SEQUENCE [LARGE SCALE GENOMIC DNA]</scope>
    <source>
        <strain evidence="1 2">MEDvA23</strain>
    </source>
</reference>
<accession>A0A0D0KYB7</accession>
<gene>
    <name evidence="1" type="ORF">RT97_16680</name>
</gene>
<dbReference type="OrthoDB" id="8859697at2"/>
<sequence length="210" mass="22370">MTLDEYFGAIDDPLFSALGLLPMEGASKLTEAFSGQPVVDALQGLVLDDPDTSDHHLLIGKAPLQGCVFYLAHDGESRVVFDSLEGFLAAAREAGEQGGEISDLHPEGSPVASDQPALSELVHRLLDDGTQTDVATALIPSLDLRDLALLERLARDEDFYLGEAVAIEIARRPLPALAPIARMCATHPHSQVANAGRRAVGQVEKSARRG</sequence>
<proteinExistence type="predicted"/>
<dbReference type="Proteomes" id="UP000032067">
    <property type="component" value="Unassembled WGS sequence"/>
</dbReference>
<dbReference type="AlphaFoldDB" id="A0A0D0KYB7"/>
<dbReference type="RefSeq" id="WP_042579913.1">
    <property type="nucleotide sequence ID" value="NZ_JXQQ01000037.1"/>
</dbReference>
<name>A0A0D0KYB7_VARPD</name>
<protein>
    <submittedName>
        <fullName evidence="1">Uncharacterized protein</fullName>
    </submittedName>
</protein>